<comment type="caution">
    <text evidence="6">The sequence shown here is derived from an EMBL/GenBank/DDBJ whole genome shotgun (WGS) entry which is preliminary data.</text>
</comment>
<evidence type="ECO:0000313" key="6">
    <source>
        <dbReference type="EMBL" id="MCR5970481.1"/>
    </source>
</evidence>
<organism evidence="6 7">
    <name type="scientific">Lactobacillus leichmannii</name>
    <dbReference type="NCBI Taxonomy" id="28039"/>
    <lineage>
        <taxon>Bacteria</taxon>
        <taxon>Bacillati</taxon>
        <taxon>Bacillota</taxon>
        <taxon>Bacilli</taxon>
        <taxon>Lactobacillales</taxon>
        <taxon>Lactobacillaceae</taxon>
        <taxon>Lactobacillus</taxon>
    </lineage>
</organism>
<dbReference type="Pfam" id="PF01380">
    <property type="entry name" value="SIS"/>
    <property type="match status" value="1"/>
</dbReference>
<dbReference type="SUPFAM" id="SSF53697">
    <property type="entry name" value="SIS domain"/>
    <property type="match status" value="1"/>
</dbReference>
<keyword evidence="1" id="KW-0805">Transcription regulation</keyword>
<dbReference type="InterPro" id="IPR000281">
    <property type="entry name" value="HTH_RpiR"/>
</dbReference>
<evidence type="ECO:0000256" key="3">
    <source>
        <dbReference type="ARBA" id="ARBA00023163"/>
    </source>
</evidence>
<keyword evidence="7" id="KW-1185">Reference proteome</keyword>
<dbReference type="PROSITE" id="PS51464">
    <property type="entry name" value="SIS"/>
    <property type="match status" value="1"/>
</dbReference>
<sequence>MAFFGFKDLSSLSSVDMTIYRYVSQNPDKVVYMRVRDIAQNAHVSNSSVMRFIHKIGFNSFPEFKAYLSHNDLLSKPKVSEMTYFDASNFPKDISLRLELVANAIYQSDNVVTLGIGESAFMAEYAARRMAFLGYNANAITDPFYPLHGKLKNAVNTIIICFSVSGETTELIELVNKFVNNDEVTLVCVSSNEASTIAKMSRYVLSFSEERHYLANYYDLSSHIPVMYIIESLDHVLEKMVTD</sequence>
<dbReference type="InterPro" id="IPR046348">
    <property type="entry name" value="SIS_dom_sf"/>
</dbReference>
<dbReference type="Gene3D" id="1.10.10.10">
    <property type="entry name" value="Winged helix-like DNA-binding domain superfamily/Winged helix DNA-binding domain"/>
    <property type="match status" value="1"/>
</dbReference>
<dbReference type="InterPro" id="IPR036388">
    <property type="entry name" value="WH-like_DNA-bd_sf"/>
</dbReference>
<dbReference type="Gene3D" id="3.40.50.10490">
    <property type="entry name" value="Glucose-6-phosphate isomerase like protein, domain 1"/>
    <property type="match status" value="1"/>
</dbReference>
<dbReference type="RefSeq" id="WP_035185164.1">
    <property type="nucleotide sequence ID" value="NZ_QOCY01000017.1"/>
</dbReference>
<feature type="domain" description="HTH rpiR-type" evidence="4">
    <location>
        <begin position="1"/>
        <end position="75"/>
    </location>
</feature>
<keyword evidence="3" id="KW-0804">Transcription</keyword>
<evidence type="ECO:0000256" key="1">
    <source>
        <dbReference type="ARBA" id="ARBA00023015"/>
    </source>
</evidence>
<dbReference type="InterPro" id="IPR047640">
    <property type="entry name" value="RpiR-like"/>
</dbReference>
<dbReference type="CDD" id="cd05013">
    <property type="entry name" value="SIS_RpiR"/>
    <property type="match status" value="1"/>
</dbReference>
<keyword evidence="2" id="KW-0238">DNA-binding</keyword>
<gene>
    <name evidence="6" type="ORF">DS743_01070</name>
</gene>
<dbReference type="EMBL" id="QOCY01000017">
    <property type="protein sequence ID" value="MCR5970481.1"/>
    <property type="molecule type" value="Genomic_DNA"/>
</dbReference>
<evidence type="ECO:0000256" key="2">
    <source>
        <dbReference type="ARBA" id="ARBA00023125"/>
    </source>
</evidence>
<dbReference type="Pfam" id="PF01418">
    <property type="entry name" value="HTH_6"/>
    <property type="match status" value="1"/>
</dbReference>
<proteinExistence type="predicted"/>
<accession>A0ABT1XV15</accession>
<dbReference type="PANTHER" id="PTHR30514:SF1">
    <property type="entry name" value="HTH-TYPE TRANSCRIPTIONAL REGULATOR HEXR-RELATED"/>
    <property type="match status" value="1"/>
</dbReference>
<evidence type="ECO:0000259" key="4">
    <source>
        <dbReference type="PROSITE" id="PS51071"/>
    </source>
</evidence>
<dbReference type="Proteomes" id="UP001524940">
    <property type="component" value="Unassembled WGS sequence"/>
</dbReference>
<dbReference type="SUPFAM" id="SSF46689">
    <property type="entry name" value="Homeodomain-like"/>
    <property type="match status" value="1"/>
</dbReference>
<dbReference type="InterPro" id="IPR009057">
    <property type="entry name" value="Homeodomain-like_sf"/>
</dbReference>
<evidence type="ECO:0000313" key="7">
    <source>
        <dbReference type="Proteomes" id="UP001524940"/>
    </source>
</evidence>
<reference evidence="6 7" key="1">
    <citation type="submission" date="2018-07" db="EMBL/GenBank/DDBJ databases">
        <title>Genome sequencing and assembly of Lactobacillus leichmannii.</title>
        <authorList>
            <person name="Rong J.-C."/>
            <person name="Li M.-Y."/>
            <person name="Zhang Q.-F."/>
            <person name="Chi N.-Y."/>
        </authorList>
    </citation>
    <scope>NUCLEOTIDE SEQUENCE [LARGE SCALE GENOMIC DNA]</scope>
    <source>
        <strain evidence="6 7">JCM 1148</strain>
    </source>
</reference>
<name>A0ABT1XV15_LACLE</name>
<feature type="domain" description="SIS" evidence="5">
    <location>
        <begin position="101"/>
        <end position="243"/>
    </location>
</feature>
<evidence type="ECO:0000259" key="5">
    <source>
        <dbReference type="PROSITE" id="PS51464"/>
    </source>
</evidence>
<protein>
    <submittedName>
        <fullName evidence="6">MurR/RpiR family transcriptional regulator</fullName>
    </submittedName>
</protein>
<dbReference type="InterPro" id="IPR001347">
    <property type="entry name" value="SIS_dom"/>
</dbReference>
<dbReference type="PROSITE" id="PS51071">
    <property type="entry name" value="HTH_RPIR"/>
    <property type="match status" value="1"/>
</dbReference>
<dbReference type="PANTHER" id="PTHR30514">
    <property type="entry name" value="GLUCOKINASE"/>
    <property type="match status" value="1"/>
</dbReference>
<dbReference type="InterPro" id="IPR035472">
    <property type="entry name" value="RpiR-like_SIS"/>
</dbReference>